<dbReference type="eggNOG" id="ENOG5031B1D">
    <property type="taxonomic scope" value="Bacteria"/>
</dbReference>
<comment type="caution">
    <text evidence="2">The sequence shown here is derived from an EMBL/GenBank/DDBJ whole genome shotgun (WGS) entry which is preliminary data.</text>
</comment>
<dbReference type="Proteomes" id="UP000024942">
    <property type="component" value="Unassembled WGS sequence"/>
</dbReference>
<accession>A0A059GCP5</accession>
<organism evidence="2 3">
    <name type="scientific">Hyphomonas oceanitis SCH89</name>
    <dbReference type="NCBI Taxonomy" id="1280953"/>
    <lineage>
        <taxon>Bacteria</taxon>
        <taxon>Pseudomonadati</taxon>
        <taxon>Pseudomonadota</taxon>
        <taxon>Alphaproteobacteria</taxon>
        <taxon>Hyphomonadales</taxon>
        <taxon>Hyphomonadaceae</taxon>
        <taxon>Hyphomonas</taxon>
    </lineage>
</organism>
<evidence type="ECO:0000256" key="1">
    <source>
        <dbReference type="SAM" id="SignalP"/>
    </source>
</evidence>
<dbReference type="EMBL" id="ARYL01000001">
    <property type="protein sequence ID" value="KDA04345.1"/>
    <property type="molecule type" value="Genomic_DNA"/>
</dbReference>
<dbReference type="RefSeq" id="WP_035534729.1">
    <property type="nucleotide sequence ID" value="NZ_ARYL01000001.1"/>
</dbReference>
<name>A0A059GCP5_9PROT</name>
<dbReference type="OrthoDB" id="7618051at2"/>
<evidence type="ECO:0008006" key="4">
    <source>
        <dbReference type="Google" id="ProtNLM"/>
    </source>
</evidence>
<sequence>MRHAYLPLALAALLPLSAHAGTPLEDALAAKADGPLYMFDVTVQNSDTEAMIRVDPSKPEGERLHVITPAQTDWTDDFRKLVKKMDADTDGDIWCSSLGENIPADAALVTESPTTATYTFKPHKGTKPDDLDDIYKYLTGTVVVAKDEPAILSVEMVSEKPFRPLPIAKIKTFKLNFDCARAPDGRTHISRVDVAINGSAMMKEFNEAEHQTISNLKPLPESGMGTK</sequence>
<evidence type="ECO:0000313" key="3">
    <source>
        <dbReference type="Proteomes" id="UP000024942"/>
    </source>
</evidence>
<keyword evidence="1" id="KW-0732">Signal</keyword>
<dbReference type="AlphaFoldDB" id="A0A059GCP5"/>
<feature type="signal peptide" evidence="1">
    <location>
        <begin position="1"/>
        <end position="20"/>
    </location>
</feature>
<evidence type="ECO:0000313" key="2">
    <source>
        <dbReference type="EMBL" id="KDA04345.1"/>
    </source>
</evidence>
<protein>
    <recommendedName>
        <fullName evidence="4">Lipoprotein</fullName>
    </recommendedName>
</protein>
<keyword evidence="3" id="KW-1185">Reference proteome</keyword>
<proteinExistence type="predicted"/>
<feature type="chain" id="PRO_5001573818" description="Lipoprotein" evidence="1">
    <location>
        <begin position="21"/>
        <end position="227"/>
    </location>
</feature>
<dbReference type="PATRIC" id="fig|1280953.3.peg.125"/>
<reference evidence="2 3" key="1">
    <citation type="journal article" date="2014" name="Antonie Van Leeuwenhoek">
        <title>Hyphomonas beringensis sp. nov. and Hyphomonas chukchiensis sp. nov., isolated from surface seawater of the Bering Sea and Chukchi Sea.</title>
        <authorList>
            <person name="Li C."/>
            <person name="Lai Q."/>
            <person name="Li G."/>
            <person name="Dong C."/>
            <person name="Wang J."/>
            <person name="Liao Y."/>
            <person name="Shao Z."/>
        </authorList>
    </citation>
    <scope>NUCLEOTIDE SEQUENCE [LARGE SCALE GENOMIC DNA]</scope>
    <source>
        <strain evidence="2 3">SCH89</strain>
    </source>
</reference>
<gene>
    <name evidence="2" type="ORF">HOC_00630</name>
</gene>